<gene>
    <name evidence="3" type="primary">orf785</name>
</gene>
<geneLocation type="mitochondrion" evidence="3"/>
<dbReference type="Pfam" id="PF00078">
    <property type="entry name" value="RVT_1"/>
    <property type="match status" value="1"/>
</dbReference>
<feature type="domain" description="Reverse transcriptase" evidence="2">
    <location>
        <begin position="247"/>
        <end position="546"/>
    </location>
</feature>
<dbReference type="CDD" id="cd01651">
    <property type="entry name" value="RT_G2_intron"/>
    <property type="match status" value="1"/>
</dbReference>
<name>H9LTC6_NITHY</name>
<evidence type="ECO:0000256" key="1">
    <source>
        <dbReference type="SAM" id="MobiDB-lite"/>
    </source>
</evidence>
<dbReference type="InterPro" id="IPR043502">
    <property type="entry name" value="DNA/RNA_pol_sf"/>
</dbReference>
<reference evidence="3" key="1">
    <citation type="journal article" date="2020" name="Plants (Basel)">
        <title>Evolutionary Trends in the Mitochondrial Genome of Archaeplastida: How Does the GC Bias Affect the Transition from Water to Land?</title>
        <authorList>
            <person name="Pedrola-Monfort J."/>
            <person name="Lazaro-Gimeno D."/>
            <person name="Boluda C.G."/>
            <person name="Pedrola L."/>
            <person name="Garmendia A."/>
            <person name="Soler C."/>
            <person name="Soriano J.M."/>
        </authorList>
    </citation>
    <scope>NUCLEOTIDE SEQUENCE</scope>
</reference>
<dbReference type="InterPro" id="IPR024937">
    <property type="entry name" value="Domain_X"/>
</dbReference>
<evidence type="ECO:0000259" key="2">
    <source>
        <dbReference type="PROSITE" id="PS50878"/>
    </source>
</evidence>
<organism evidence="3">
    <name type="scientific">Nitella hyalina</name>
    <name type="common">Many-branched stonewort</name>
    <dbReference type="NCBI Taxonomy" id="181804"/>
    <lineage>
        <taxon>Eukaryota</taxon>
        <taxon>Viridiplantae</taxon>
        <taxon>Streptophyta</taxon>
        <taxon>Charophyceae</taxon>
        <taxon>Charales</taxon>
        <taxon>Characeae</taxon>
        <taxon>Nitella</taxon>
    </lineage>
</organism>
<feature type="region of interest" description="Disordered" evidence="1">
    <location>
        <begin position="108"/>
        <end position="154"/>
    </location>
</feature>
<dbReference type="PROSITE" id="PS50878">
    <property type="entry name" value="RT_POL"/>
    <property type="match status" value="1"/>
</dbReference>
<sequence>MGCSAEFPNTTQRAEGRQIEVWREIGPKAVKLRFGGNLISTGIDVIFRKSSNSPEVEMTKGTEHVTKTENGPRNKAYDTLLDKSFMVQPYSVDGAALNPFERCASINITDSLGPDQSPRDTSSVTSLSQTENTEPNKDIIHGKSTTGFPKGGNSYGDGVPIVGSRRIARPGCKVGQRNYSTGPDAAKSGTVILSKLVKLNNGKFTGLYKRLATMILQAYNKIKSNPGTPGVDQATLDGFSQEYVNELVRSLREETFDFKPVRRVFIPKSNGKVRPLGVPSPRDKIVQEGMRALLESIFEPFFLDTNHGFRPNRSCHSALKQTTTWNGYTWCIEGPKAKGFFVDHHILEKLLKRRIEDQQFIDLYWKLVRAGYVEKNVSFDSTLGVPQGGIVSPILSNIYLHELDLFVEKLKAQYTNKGPKAVNLRFGGKLVSKVNPKMVNFSKELRELNSLYQQSGDKEVLRTIRELRMERNKIPSRREATGISISYVRYADDWIIGIIGDKGVAALIKEEIANFLQSELKITLSPDKTKICHFSDDYIKFLGVYLNIPRPSQSKVVLRKSVSGVTRVNHVRMNYLLPKDEIVDRLAKAGFLKEYVPGGPIKVNAITKWIFLDHRSIIIKYNSIIRGLLNYYSFVDNYYDFHLIINFILRHSCAKTLARKFRLGSRAGAFKKYGGRLMTKDAKPIGLNGLDSYAKTKKFKVNLNYSDPMQVLNWKLETHVNQWDPDMWK</sequence>
<dbReference type="GO" id="GO:0003964">
    <property type="term" value="F:RNA-directed DNA polymerase activity"/>
    <property type="evidence" value="ECO:0007669"/>
    <property type="project" value="TreeGrafter"/>
</dbReference>
<dbReference type="EMBL" id="JF810595">
    <property type="protein sequence ID" value="AEH42863.1"/>
    <property type="molecule type" value="Genomic_DNA"/>
</dbReference>
<dbReference type="PANTHER" id="PTHR33642">
    <property type="entry name" value="COX1/OXI3 INTRON 1 PROTEIN-RELATED"/>
    <property type="match status" value="1"/>
</dbReference>
<keyword evidence="3" id="KW-0496">Mitochondrion</keyword>
<dbReference type="GeneID" id="12079343"/>
<dbReference type="RefSeq" id="YP_006073041.1">
    <property type="nucleotide sequence ID" value="NC_017598.1"/>
</dbReference>
<dbReference type="PANTHER" id="PTHR33642:SF4">
    <property type="entry name" value="COX1_OXI3 INTRON 1 PROTEIN-RELATED"/>
    <property type="match status" value="1"/>
</dbReference>
<evidence type="ECO:0000313" key="3">
    <source>
        <dbReference type="EMBL" id="AEH42863.1"/>
    </source>
</evidence>
<dbReference type="GO" id="GO:0006315">
    <property type="term" value="P:homing of group II introns"/>
    <property type="evidence" value="ECO:0007669"/>
    <property type="project" value="TreeGrafter"/>
</dbReference>
<protein>
    <recommendedName>
        <fullName evidence="2">Reverse transcriptase domain-containing protein</fullName>
    </recommendedName>
</protein>
<dbReference type="InterPro" id="IPR000477">
    <property type="entry name" value="RT_dom"/>
</dbReference>
<accession>H9LTC6</accession>
<dbReference type="AlphaFoldDB" id="H9LTC6"/>
<feature type="compositionally biased region" description="Polar residues" evidence="1">
    <location>
        <begin position="119"/>
        <end position="133"/>
    </location>
</feature>
<dbReference type="GO" id="GO:0090615">
    <property type="term" value="P:mitochondrial mRNA processing"/>
    <property type="evidence" value="ECO:0007669"/>
    <property type="project" value="TreeGrafter"/>
</dbReference>
<dbReference type="SUPFAM" id="SSF56672">
    <property type="entry name" value="DNA/RNA polymerases"/>
    <property type="match status" value="1"/>
</dbReference>
<dbReference type="Pfam" id="PF01348">
    <property type="entry name" value="Intron_maturas2"/>
    <property type="match status" value="1"/>
</dbReference>
<proteinExistence type="predicted"/>
<dbReference type="GO" id="GO:0005739">
    <property type="term" value="C:mitochondrion"/>
    <property type="evidence" value="ECO:0007669"/>
    <property type="project" value="TreeGrafter"/>
</dbReference>